<organism evidence="1 2">
    <name type="scientific">Fusarium oxysporum f. sp. cubense</name>
    <dbReference type="NCBI Taxonomy" id="61366"/>
    <lineage>
        <taxon>Eukaryota</taxon>
        <taxon>Fungi</taxon>
        <taxon>Dikarya</taxon>
        <taxon>Ascomycota</taxon>
        <taxon>Pezizomycotina</taxon>
        <taxon>Sordariomycetes</taxon>
        <taxon>Hypocreomycetidae</taxon>
        <taxon>Hypocreales</taxon>
        <taxon>Nectriaceae</taxon>
        <taxon>Fusarium</taxon>
        <taxon>Fusarium oxysporum species complex</taxon>
    </lineage>
</organism>
<name>A0A559KLU8_FUSOC</name>
<comment type="caution">
    <text evidence="1">The sequence shown here is derived from an EMBL/GenBank/DDBJ whole genome shotgun (WGS) entry which is preliminary data.</text>
</comment>
<dbReference type="Proteomes" id="UP000320707">
    <property type="component" value="Unassembled WGS sequence"/>
</dbReference>
<evidence type="ECO:0000313" key="2">
    <source>
        <dbReference type="Proteomes" id="UP000320707"/>
    </source>
</evidence>
<sequence>MRMFAPSALPTNRQAWRMALDGVGNLIAPHMLNTDQRQTYDRVMFQMDVHRAVLRGTGFYKVLSRKTNGLGIGALPSMCYRLYDDRYLMQCIIEEAGYHQRSDIDTSPALLHLRQWATGQISSQQYAATPGADSNIDDVLCGIMCQADFLCVHPSDAEVSPITHWKRILARGLAVDEAGSMSRADFYGLWGNTLLPCFLVGDPNKNPVVLTTDEKDADGNLYNRFAADGAVSPLKFLMATGIPVFRLEDSTRR</sequence>
<reference evidence="1 2" key="1">
    <citation type="journal article" date="2019" name="Microbiol. Resour. Announc.">
        <title>High-quality draft genome sequence of Fusarium oxysporum f. sp. cubense strain 160527, a causal agent of Panama disease.</title>
        <authorList>
            <person name="Asai S."/>
            <person name="Ayukawa Y."/>
            <person name="Gan P."/>
            <person name="Masuda S."/>
            <person name="Komatsu K."/>
            <person name="Shirasu K."/>
            <person name="Arie T."/>
        </authorList>
    </citation>
    <scope>NUCLEOTIDE SEQUENCE [LARGE SCALE GENOMIC DNA]</scope>
    <source>
        <strain evidence="1 2">160527</strain>
    </source>
</reference>
<dbReference type="AlphaFoldDB" id="A0A559KLU8"/>
<proteinExistence type="predicted"/>
<gene>
    <name evidence="1" type="ORF">Focb16_v003752</name>
</gene>
<dbReference type="EMBL" id="SRMI01000012">
    <property type="protein sequence ID" value="TVY60352.1"/>
    <property type="molecule type" value="Genomic_DNA"/>
</dbReference>
<accession>A0A559KLU8</accession>
<protein>
    <submittedName>
        <fullName evidence="1">Uncharacterized protein</fullName>
    </submittedName>
</protein>
<evidence type="ECO:0000313" key="1">
    <source>
        <dbReference type="EMBL" id="TVY60352.1"/>
    </source>
</evidence>